<feature type="region of interest" description="Disordered" evidence="15">
    <location>
        <begin position="34"/>
        <end position="55"/>
    </location>
</feature>
<dbReference type="GO" id="GO:0015078">
    <property type="term" value="F:proton transmembrane transporter activity"/>
    <property type="evidence" value="ECO:0007669"/>
    <property type="project" value="InterPro"/>
</dbReference>
<evidence type="ECO:0000256" key="9">
    <source>
        <dbReference type="ARBA" id="ARBA00023128"/>
    </source>
</evidence>
<dbReference type="GO" id="GO:0045259">
    <property type="term" value="C:proton-transporting ATP synthase complex"/>
    <property type="evidence" value="ECO:0007669"/>
    <property type="project" value="UniProtKB-KW"/>
</dbReference>
<keyword evidence="7 16" id="KW-1133">Transmembrane helix</keyword>
<dbReference type="AlphaFoldDB" id="A0AA51ZSB9"/>
<dbReference type="InterPro" id="IPR001421">
    <property type="entry name" value="ATP8_metazoa"/>
</dbReference>
<evidence type="ECO:0000256" key="4">
    <source>
        <dbReference type="ARBA" id="ARBA00022547"/>
    </source>
</evidence>
<evidence type="ECO:0000256" key="3">
    <source>
        <dbReference type="ARBA" id="ARBA00022448"/>
    </source>
</evidence>
<dbReference type="PANTHER" id="PTHR39937:SF1">
    <property type="entry name" value="ATP SYNTHASE PROTEIN 8"/>
    <property type="match status" value="1"/>
</dbReference>
<evidence type="ECO:0000256" key="8">
    <source>
        <dbReference type="ARBA" id="ARBA00023065"/>
    </source>
</evidence>
<evidence type="ECO:0000256" key="10">
    <source>
        <dbReference type="ARBA" id="ARBA00023136"/>
    </source>
</evidence>
<keyword evidence="9 14" id="KW-0496">Mitochondrion</keyword>
<dbReference type="EMBL" id="OR546191">
    <property type="protein sequence ID" value="WMY90153.1"/>
    <property type="molecule type" value="Genomic_DNA"/>
</dbReference>
<name>A0AA51ZSB9_9PLEU</name>
<evidence type="ECO:0000256" key="15">
    <source>
        <dbReference type="SAM" id="MobiDB-lite"/>
    </source>
</evidence>
<protein>
    <recommendedName>
        <fullName evidence="14">ATP synthase complex subunit 8</fullName>
    </recommendedName>
</protein>
<evidence type="ECO:0000256" key="11">
    <source>
        <dbReference type="ARBA" id="ARBA00023310"/>
    </source>
</evidence>
<evidence type="ECO:0000256" key="14">
    <source>
        <dbReference type="RuleBase" id="RU003661"/>
    </source>
</evidence>
<evidence type="ECO:0000256" key="6">
    <source>
        <dbReference type="ARBA" id="ARBA00022781"/>
    </source>
</evidence>
<comment type="subcellular location">
    <subcellularLocation>
        <location evidence="1 14">Mitochondrion membrane</location>
        <topology evidence="1 14">Single-pass membrane protein</topology>
    </subcellularLocation>
</comment>
<keyword evidence="5 14" id="KW-0812">Transmembrane</keyword>
<dbReference type="PANTHER" id="PTHR39937">
    <property type="entry name" value="ATP SYNTHASE PROTEIN 8"/>
    <property type="match status" value="1"/>
</dbReference>
<gene>
    <name evidence="17" type="primary">ATP8</name>
</gene>
<feature type="compositionally biased region" description="Polar residues" evidence="15">
    <location>
        <begin position="35"/>
        <end position="46"/>
    </location>
</feature>
<comment type="subunit">
    <text evidence="13">Component of the ATP synthase complex composed at least of ATP5F1A/subunit alpha, ATP5F1B/subunit beta, ATP5MC1/subunit c (homooctomer), MT-ATP6/subunit a, MT-ATP8/subunit 8, ATP5ME/subunit e, ATP5MF/subunit f, ATP5MG/subunit g, ATP5MK/subunit k, ATP5MJ/subunit j, ATP5F1C/subunit gamma, ATP5F1D/subunit delta, ATP5F1E/subunit epsilon, ATP5PF/subunit F6, ATP5PB/subunit b, ATP5PD/subunit d, ATP5PO/subunit OSCP. ATP synthase complex consists of a soluble F(1) head domain (subunits alpha(3) and beta(3)) - the catalytic core - and a membrane F(0) domain - the membrane proton channel (subunits c, a, 8, e, f, g, k and j). These two domains are linked by a central stalk (subunits gamma, delta, and epsilon) rotating inside the F1 region and a stationary peripheral stalk (subunits F6, b, d, and OSCP).</text>
</comment>
<evidence type="ECO:0000256" key="1">
    <source>
        <dbReference type="ARBA" id="ARBA00004304"/>
    </source>
</evidence>
<evidence type="ECO:0000313" key="17">
    <source>
        <dbReference type="EMBL" id="WMY90153.1"/>
    </source>
</evidence>
<keyword evidence="3 14" id="KW-0813">Transport</keyword>
<evidence type="ECO:0000256" key="7">
    <source>
        <dbReference type="ARBA" id="ARBA00022989"/>
    </source>
</evidence>
<evidence type="ECO:0000256" key="12">
    <source>
        <dbReference type="ARBA" id="ARBA00053067"/>
    </source>
</evidence>
<evidence type="ECO:0000256" key="5">
    <source>
        <dbReference type="ARBA" id="ARBA00022692"/>
    </source>
</evidence>
<geneLocation type="mitochondrion" evidence="17"/>
<dbReference type="Pfam" id="PF00895">
    <property type="entry name" value="ATP-synt_8"/>
    <property type="match status" value="1"/>
</dbReference>
<keyword evidence="4 14" id="KW-0138">CF(0)</keyword>
<evidence type="ECO:0000256" key="13">
    <source>
        <dbReference type="ARBA" id="ARBA00064647"/>
    </source>
</evidence>
<comment type="similarity">
    <text evidence="2 14">Belongs to the ATPase protein 8 family.</text>
</comment>
<evidence type="ECO:0000256" key="2">
    <source>
        <dbReference type="ARBA" id="ARBA00008892"/>
    </source>
</evidence>
<dbReference type="GO" id="GO:0015986">
    <property type="term" value="P:proton motive force-driven ATP synthesis"/>
    <property type="evidence" value="ECO:0007669"/>
    <property type="project" value="InterPro"/>
</dbReference>
<keyword evidence="10 16" id="KW-0472">Membrane</keyword>
<accession>A0AA51ZSB9</accession>
<reference evidence="17" key="1">
    <citation type="submission" date="2023-09" db="EMBL/GenBank/DDBJ databases">
        <title>Mitochondrial Genomes of Fishes Derived by Genome Skimming.</title>
        <authorList>
            <person name="Bemis K."/>
            <person name="Collins A."/>
            <person name="Craine J.M."/>
            <person name="Hoban M."/>
            <person name="Leopold D.R."/>
            <person name="Meyer C."/>
            <person name="Murphy K.R."/>
            <person name="Pitassy D.E."/>
            <person name="Whitney J."/>
        </authorList>
    </citation>
    <scope>NUCLEOTIDE SEQUENCE</scope>
</reference>
<sequence>MPQLNPAPWLLIFLFSWLVLLVFIPPKILKHYNTKAPSPKTSQKTENPFWPWPSL</sequence>
<feature type="transmembrane region" description="Helical" evidence="16">
    <location>
        <begin position="6"/>
        <end position="24"/>
    </location>
</feature>
<keyword evidence="8 14" id="KW-0406">Ion transport</keyword>
<dbReference type="InterPro" id="IPR050635">
    <property type="entry name" value="ATPase_protein_8"/>
</dbReference>
<organism evidence="17">
    <name type="scientific">Symphurus sp</name>
    <dbReference type="NCBI Taxonomy" id="3075086"/>
    <lineage>
        <taxon>Eukaryota</taxon>
        <taxon>Metazoa</taxon>
        <taxon>Chordata</taxon>
        <taxon>Craniata</taxon>
        <taxon>Vertebrata</taxon>
        <taxon>Euteleostomi</taxon>
        <taxon>Actinopterygii</taxon>
        <taxon>Neopterygii</taxon>
        <taxon>Teleostei</taxon>
        <taxon>Neoteleostei</taxon>
        <taxon>Acanthomorphata</taxon>
        <taxon>Carangaria</taxon>
        <taxon>Pleuronectiformes</taxon>
        <taxon>Pleuronectoidei</taxon>
        <taxon>Cynoglossidae</taxon>
        <taxon>Symphurinae</taxon>
        <taxon>Symphurus</taxon>
    </lineage>
</organism>
<dbReference type="GO" id="GO:0031966">
    <property type="term" value="C:mitochondrial membrane"/>
    <property type="evidence" value="ECO:0007669"/>
    <property type="project" value="UniProtKB-SubCell"/>
</dbReference>
<keyword evidence="11" id="KW-0066">ATP synthesis</keyword>
<proteinExistence type="inferred from homology"/>
<keyword evidence="6 14" id="KW-0375">Hydrogen ion transport</keyword>
<comment type="function">
    <text evidence="12">Subunit 8, of the mitochondrial membrane ATP synthase complex (F(1)F(0) ATP synthase or Complex V) that produces ATP from ADP in the presence of a proton gradient across the membrane which is generated by electron transport complexes of the respiratory chain. ATP synthase complex consist of a soluble F(1) head domain - the catalytic core - and a membrane F(1) domain - the membrane proton channel. These two domains are linked by a central stalk rotating inside the F(1) region and a stationary peripheral stalk. During catalysis, ATP synthesis in the catalytic domain of F(1) is coupled via a rotary mechanism of the central stalk subunits to proton translocation. In vivo, can only synthesize ATP although its ATP hydrolase activity can be activated artificially in vitro. Part of the complex F(0) domain.</text>
</comment>
<evidence type="ECO:0000256" key="16">
    <source>
        <dbReference type="SAM" id="Phobius"/>
    </source>
</evidence>